<organism evidence="1 2">
    <name type="scientific">Rhodopseudomonas rhenobacensis</name>
    <dbReference type="NCBI Taxonomy" id="87461"/>
    <lineage>
        <taxon>Bacteria</taxon>
        <taxon>Pseudomonadati</taxon>
        <taxon>Pseudomonadota</taxon>
        <taxon>Alphaproteobacteria</taxon>
        <taxon>Hyphomicrobiales</taxon>
        <taxon>Nitrobacteraceae</taxon>
        <taxon>Rhodopseudomonas</taxon>
    </lineage>
</organism>
<dbReference type="AlphaFoldDB" id="A0A7W8DYW8"/>
<dbReference type="Proteomes" id="UP000542353">
    <property type="component" value="Unassembled WGS sequence"/>
</dbReference>
<reference evidence="1 2" key="1">
    <citation type="submission" date="2020-08" db="EMBL/GenBank/DDBJ databases">
        <title>Genomic Encyclopedia of Type Strains, Phase IV (KMG-IV): sequencing the most valuable type-strain genomes for metagenomic binning, comparative biology and taxonomic classification.</title>
        <authorList>
            <person name="Goeker M."/>
        </authorList>
    </citation>
    <scope>NUCLEOTIDE SEQUENCE [LARGE SCALE GENOMIC DNA]</scope>
    <source>
        <strain evidence="1 2">DSM 12706</strain>
    </source>
</reference>
<proteinExistence type="predicted"/>
<gene>
    <name evidence="1" type="ORF">HNR60_001974</name>
</gene>
<dbReference type="EMBL" id="JACHIH010000009">
    <property type="protein sequence ID" value="MBB5047222.1"/>
    <property type="molecule type" value="Genomic_DNA"/>
</dbReference>
<evidence type="ECO:0000313" key="2">
    <source>
        <dbReference type="Proteomes" id="UP000542353"/>
    </source>
</evidence>
<evidence type="ECO:0000313" key="1">
    <source>
        <dbReference type="EMBL" id="MBB5047222.1"/>
    </source>
</evidence>
<comment type="caution">
    <text evidence="1">The sequence shown here is derived from an EMBL/GenBank/DDBJ whole genome shotgun (WGS) entry which is preliminary data.</text>
</comment>
<accession>A0A7W8DYW8</accession>
<keyword evidence="2" id="KW-1185">Reference proteome</keyword>
<dbReference type="RefSeq" id="WP_184256839.1">
    <property type="nucleotide sequence ID" value="NZ_JACHIH010000009.1"/>
</dbReference>
<protein>
    <submittedName>
        <fullName evidence="1">HEPN domain-containing protein</fullName>
    </submittedName>
</protein>
<sequence>MTFLSRGSLQKAAKAKIDDARLLFENGRFSNAYYLYGYGVELGLKACIARQIIAETVPDPSVLKGFLDHNFTRLVGLSGLAEPLRLRRQDPEFDSRWSIVTEWSVESRYDMIDAITATAMQDAIESPDHGVFLWLHQYW</sequence>
<dbReference type="Gene3D" id="1.20.120.330">
    <property type="entry name" value="Nucleotidyltransferases domain 2"/>
    <property type="match status" value="1"/>
</dbReference>
<name>A0A7W8DYW8_9BRAD</name>